<evidence type="ECO:0008006" key="3">
    <source>
        <dbReference type="Google" id="ProtNLM"/>
    </source>
</evidence>
<comment type="caution">
    <text evidence="1">The sequence shown here is derived from an EMBL/GenBank/DDBJ whole genome shotgun (WGS) entry which is preliminary data.</text>
</comment>
<evidence type="ECO:0000313" key="2">
    <source>
        <dbReference type="Proteomes" id="UP000005709"/>
    </source>
</evidence>
<dbReference type="Proteomes" id="UP000005709">
    <property type="component" value="Unassembled WGS sequence"/>
</dbReference>
<dbReference type="STRING" id="824.CGRAC_0193"/>
<dbReference type="EMBL" id="ACYG01000004">
    <property type="protein sequence ID" value="EEV18990.1"/>
    <property type="molecule type" value="Genomic_DNA"/>
</dbReference>
<dbReference type="AlphaFoldDB" id="C8PDR8"/>
<dbReference type="PANTHER" id="PTHR34822">
    <property type="entry name" value="GRPB DOMAIN PROTEIN (AFU_ORTHOLOGUE AFUA_1G01530)"/>
    <property type="match status" value="1"/>
</dbReference>
<dbReference type="SUPFAM" id="SSF81301">
    <property type="entry name" value="Nucleotidyltransferase"/>
    <property type="match status" value="1"/>
</dbReference>
<protein>
    <recommendedName>
        <fullName evidence="3">GrpB family protein</fullName>
    </recommendedName>
</protein>
<dbReference type="OrthoDB" id="9799092at2"/>
<dbReference type="eggNOG" id="COG2320">
    <property type="taxonomic scope" value="Bacteria"/>
</dbReference>
<dbReference type="InterPro" id="IPR043519">
    <property type="entry name" value="NT_sf"/>
</dbReference>
<sequence>MSNKLLSMSLQELWQLFPIRLVPHDPRWSEYFRQERKILRGLLRDPDEIEIHHIGSTAVSGIWAKPIVDILIECSDIAAAKRRLIDAGYLLMSESESRCSLNKGYTEAGFAERVFHVHLRNFGDTDEIFFRDFLRANADIAEQYEALKLELCKRYEFDRDAYTAAKSEFVLKFTRIAKENSK</sequence>
<evidence type="ECO:0000313" key="1">
    <source>
        <dbReference type="EMBL" id="EEV18990.1"/>
    </source>
</evidence>
<dbReference type="Gene3D" id="3.30.460.10">
    <property type="entry name" value="Beta Polymerase, domain 2"/>
    <property type="match status" value="1"/>
</dbReference>
<dbReference type="PANTHER" id="PTHR34822:SF1">
    <property type="entry name" value="GRPB FAMILY PROTEIN"/>
    <property type="match status" value="1"/>
</dbReference>
<name>C8PDR8_9BACT</name>
<reference evidence="1 2" key="1">
    <citation type="submission" date="2009-07" db="EMBL/GenBank/DDBJ databases">
        <authorList>
            <person name="Madupu R."/>
            <person name="Sebastian Y."/>
            <person name="Durkin A.S."/>
            <person name="Torralba M."/>
            <person name="Methe B."/>
            <person name="Sutton G.G."/>
            <person name="Strausberg R.L."/>
            <person name="Nelson K.E."/>
        </authorList>
    </citation>
    <scope>NUCLEOTIDE SEQUENCE [LARGE SCALE GENOMIC DNA]</scope>
    <source>
        <strain evidence="1 2">RM3268</strain>
    </source>
</reference>
<accession>C8PDR8</accession>
<organism evidence="1 2">
    <name type="scientific">Campylobacter gracilis RM3268</name>
    <dbReference type="NCBI Taxonomy" id="553220"/>
    <lineage>
        <taxon>Bacteria</taxon>
        <taxon>Pseudomonadati</taxon>
        <taxon>Campylobacterota</taxon>
        <taxon>Epsilonproteobacteria</taxon>
        <taxon>Campylobacterales</taxon>
        <taxon>Campylobacteraceae</taxon>
        <taxon>Campylobacter</taxon>
    </lineage>
</organism>
<dbReference type="Pfam" id="PF04229">
    <property type="entry name" value="GrpB"/>
    <property type="match status" value="1"/>
</dbReference>
<keyword evidence="2" id="KW-1185">Reference proteome</keyword>
<proteinExistence type="predicted"/>
<dbReference type="InterPro" id="IPR007344">
    <property type="entry name" value="GrpB/CoaE"/>
</dbReference>
<gene>
    <name evidence="1" type="ORF">CAMGR0001_0624</name>
</gene>